<organism evidence="2 3">
    <name type="scientific">Zingiber officinale</name>
    <name type="common">Ginger</name>
    <name type="synonym">Amomum zingiber</name>
    <dbReference type="NCBI Taxonomy" id="94328"/>
    <lineage>
        <taxon>Eukaryota</taxon>
        <taxon>Viridiplantae</taxon>
        <taxon>Streptophyta</taxon>
        <taxon>Embryophyta</taxon>
        <taxon>Tracheophyta</taxon>
        <taxon>Spermatophyta</taxon>
        <taxon>Magnoliopsida</taxon>
        <taxon>Liliopsida</taxon>
        <taxon>Zingiberales</taxon>
        <taxon>Zingiberaceae</taxon>
        <taxon>Zingiber</taxon>
    </lineage>
</organism>
<feature type="region of interest" description="Disordered" evidence="1">
    <location>
        <begin position="124"/>
        <end position="172"/>
    </location>
</feature>
<evidence type="ECO:0000313" key="2">
    <source>
        <dbReference type="EMBL" id="KAG6502052.1"/>
    </source>
</evidence>
<dbReference type="GO" id="GO:0005634">
    <property type="term" value="C:nucleus"/>
    <property type="evidence" value="ECO:0007669"/>
    <property type="project" value="TreeGrafter"/>
</dbReference>
<feature type="compositionally biased region" description="Polar residues" evidence="1">
    <location>
        <begin position="124"/>
        <end position="154"/>
    </location>
</feature>
<protein>
    <recommendedName>
        <fullName evidence="4">BED-type domain-containing protein</fullName>
    </recommendedName>
</protein>
<keyword evidence="3" id="KW-1185">Reference proteome</keyword>
<evidence type="ECO:0000313" key="3">
    <source>
        <dbReference type="Proteomes" id="UP000734854"/>
    </source>
</evidence>
<dbReference type="AlphaFoldDB" id="A0A8J5GJH3"/>
<evidence type="ECO:0008006" key="4">
    <source>
        <dbReference type="Google" id="ProtNLM"/>
    </source>
</evidence>
<dbReference type="InterPro" id="IPR036236">
    <property type="entry name" value="Znf_C2H2_sf"/>
</dbReference>
<dbReference type="GO" id="GO:0006357">
    <property type="term" value="P:regulation of transcription by RNA polymerase II"/>
    <property type="evidence" value="ECO:0007669"/>
    <property type="project" value="TreeGrafter"/>
</dbReference>
<dbReference type="SUPFAM" id="SSF57667">
    <property type="entry name" value="beta-beta-alpha zinc fingers"/>
    <property type="match status" value="1"/>
</dbReference>
<name>A0A8J5GJH3_ZINOF</name>
<feature type="compositionally biased region" description="Acidic residues" evidence="1">
    <location>
        <begin position="156"/>
        <end position="166"/>
    </location>
</feature>
<reference evidence="2 3" key="1">
    <citation type="submission" date="2020-08" db="EMBL/GenBank/DDBJ databases">
        <title>Plant Genome Project.</title>
        <authorList>
            <person name="Zhang R.-G."/>
        </authorList>
    </citation>
    <scope>NUCLEOTIDE SEQUENCE [LARGE SCALE GENOMIC DNA]</scope>
    <source>
        <tissue evidence="2">Rhizome</tissue>
    </source>
</reference>
<comment type="caution">
    <text evidence="2">The sequence shown here is derived from an EMBL/GenBank/DDBJ whole genome shotgun (WGS) entry which is preliminary data.</text>
</comment>
<dbReference type="SMART" id="SM00614">
    <property type="entry name" value="ZnF_BED"/>
    <property type="match status" value="1"/>
</dbReference>
<dbReference type="Proteomes" id="UP000734854">
    <property type="component" value="Unassembled WGS sequence"/>
</dbReference>
<sequence length="251" mass="28041">MRAMLLRVYRVILRGQCYLEFAKYSYDKSSGNNSAFCTAILGNELSNNSAFHRVILRDTSSNNFAFHTEVLRDALSNNSVFRKAILLDWSNIYWSRSTVSSAVVCMPSDIESYCCSSTPNMSTRNTLSAQESSTTPVMGGVQASTNDINEASQSEDVTDNNEDEENNPYCRKKRKRTSPVWTDFKQITLPDGKMKAECIHCKHRLSITTSGCTSHLNRHSAGCVRRQMNTTGQKNISIITSISESETVSVV</sequence>
<gene>
    <name evidence="2" type="ORF">ZIOFF_041939</name>
</gene>
<accession>A0A8J5GJH3</accession>
<dbReference type="InterPro" id="IPR053031">
    <property type="entry name" value="Cuticle_assoc_protein"/>
</dbReference>
<dbReference type="PANTHER" id="PTHR34396:SF22">
    <property type="entry name" value="ZINC FINGER BED DOMAIN-CONTAINING PROTEIN DAYSLEEPER-LIKE"/>
    <property type="match status" value="1"/>
</dbReference>
<dbReference type="GO" id="GO:1990837">
    <property type="term" value="F:sequence-specific double-stranded DNA binding"/>
    <property type="evidence" value="ECO:0007669"/>
    <property type="project" value="TreeGrafter"/>
</dbReference>
<proteinExistence type="predicted"/>
<evidence type="ECO:0000256" key="1">
    <source>
        <dbReference type="SAM" id="MobiDB-lite"/>
    </source>
</evidence>
<dbReference type="PANTHER" id="PTHR34396">
    <property type="entry name" value="OS03G0264950 PROTEIN-RELATED"/>
    <property type="match status" value="1"/>
</dbReference>
<dbReference type="EMBL" id="JACMSC010000011">
    <property type="protein sequence ID" value="KAG6502052.1"/>
    <property type="molecule type" value="Genomic_DNA"/>
</dbReference>